<dbReference type="AlphaFoldDB" id="A0AAW1YRE0"/>
<sequence length="153" mass="17120">MSATLKLTGDSSIAHYYCNHHRLQRPAPPIFSTHTCTSMGTRREPPSAQTSSESVFAHPHRRSRRTVVVLLLIELHRRAKPPNHHRLHLSLQITTESADITSHHHLVPRCPAADQTHPIFNSTAVAGNPISLQSSQSRKTHNQLRAHAQLTSH</sequence>
<organism evidence="2 3">
    <name type="scientific">Rubus argutus</name>
    <name type="common">Southern blackberry</name>
    <dbReference type="NCBI Taxonomy" id="59490"/>
    <lineage>
        <taxon>Eukaryota</taxon>
        <taxon>Viridiplantae</taxon>
        <taxon>Streptophyta</taxon>
        <taxon>Embryophyta</taxon>
        <taxon>Tracheophyta</taxon>
        <taxon>Spermatophyta</taxon>
        <taxon>Magnoliopsida</taxon>
        <taxon>eudicotyledons</taxon>
        <taxon>Gunneridae</taxon>
        <taxon>Pentapetalae</taxon>
        <taxon>rosids</taxon>
        <taxon>fabids</taxon>
        <taxon>Rosales</taxon>
        <taxon>Rosaceae</taxon>
        <taxon>Rosoideae</taxon>
        <taxon>Rosoideae incertae sedis</taxon>
        <taxon>Rubus</taxon>
    </lineage>
</organism>
<keyword evidence="3" id="KW-1185">Reference proteome</keyword>
<protein>
    <submittedName>
        <fullName evidence="2">Uncharacterized protein</fullName>
    </submittedName>
</protein>
<dbReference type="EMBL" id="JBEDUW010000001">
    <property type="protein sequence ID" value="KAK9951237.1"/>
    <property type="molecule type" value="Genomic_DNA"/>
</dbReference>
<reference evidence="2 3" key="1">
    <citation type="journal article" date="2023" name="G3 (Bethesda)">
        <title>A chromosome-length genome assembly and annotation of blackberry (Rubus argutus, cv. 'Hillquist').</title>
        <authorList>
            <person name="Bruna T."/>
            <person name="Aryal R."/>
            <person name="Dudchenko O."/>
            <person name="Sargent D.J."/>
            <person name="Mead D."/>
            <person name="Buti M."/>
            <person name="Cavallini A."/>
            <person name="Hytonen T."/>
            <person name="Andres J."/>
            <person name="Pham M."/>
            <person name="Weisz D."/>
            <person name="Mascagni F."/>
            <person name="Usai G."/>
            <person name="Natali L."/>
            <person name="Bassil N."/>
            <person name="Fernandez G.E."/>
            <person name="Lomsadze A."/>
            <person name="Armour M."/>
            <person name="Olukolu B."/>
            <person name="Poorten T."/>
            <person name="Britton C."/>
            <person name="Davik J."/>
            <person name="Ashrafi H."/>
            <person name="Aiden E.L."/>
            <person name="Borodovsky M."/>
            <person name="Worthington M."/>
        </authorList>
    </citation>
    <scope>NUCLEOTIDE SEQUENCE [LARGE SCALE GENOMIC DNA]</scope>
    <source>
        <strain evidence="2">PI 553951</strain>
    </source>
</reference>
<evidence type="ECO:0000256" key="1">
    <source>
        <dbReference type="SAM" id="MobiDB-lite"/>
    </source>
</evidence>
<gene>
    <name evidence="2" type="ORF">M0R45_006694</name>
</gene>
<evidence type="ECO:0000313" key="3">
    <source>
        <dbReference type="Proteomes" id="UP001457282"/>
    </source>
</evidence>
<feature type="region of interest" description="Disordered" evidence="1">
    <location>
        <begin position="133"/>
        <end position="153"/>
    </location>
</feature>
<evidence type="ECO:0000313" key="2">
    <source>
        <dbReference type="EMBL" id="KAK9951237.1"/>
    </source>
</evidence>
<dbReference type="Proteomes" id="UP001457282">
    <property type="component" value="Unassembled WGS sequence"/>
</dbReference>
<name>A0AAW1YRE0_RUBAR</name>
<accession>A0AAW1YRE0</accession>
<comment type="caution">
    <text evidence="2">The sequence shown here is derived from an EMBL/GenBank/DDBJ whole genome shotgun (WGS) entry which is preliminary data.</text>
</comment>
<proteinExistence type="predicted"/>
<feature type="region of interest" description="Disordered" evidence="1">
    <location>
        <begin position="38"/>
        <end position="59"/>
    </location>
</feature>